<accession>A0A5E4N2N4</accession>
<evidence type="ECO:0000313" key="11">
    <source>
        <dbReference type="Proteomes" id="UP000325440"/>
    </source>
</evidence>
<dbReference type="InterPro" id="IPR008280">
    <property type="entry name" value="Tub_FtsZ_C"/>
</dbReference>
<evidence type="ECO:0000256" key="5">
    <source>
        <dbReference type="ARBA" id="ARBA00023134"/>
    </source>
</evidence>
<dbReference type="PANTHER" id="PTHR11588">
    <property type="entry name" value="TUBULIN"/>
    <property type="match status" value="1"/>
</dbReference>
<comment type="catalytic activity">
    <reaction evidence="6">
        <text>GTP + H2O = GDP + phosphate + H(+)</text>
        <dbReference type="Rhea" id="RHEA:19669"/>
        <dbReference type="ChEBI" id="CHEBI:15377"/>
        <dbReference type="ChEBI" id="CHEBI:15378"/>
        <dbReference type="ChEBI" id="CHEBI:37565"/>
        <dbReference type="ChEBI" id="CHEBI:43474"/>
        <dbReference type="ChEBI" id="CHEBI:58189"/>
    </reaction>
    <physiologicalReaction direction="left-to-right" evidence="6">
        <dbReference type="Rhea" id="RHEA:19670"/>
    </physiologicalReaction>
</comment>
<dbReference type="PRINTS" id="PR01162">
    <property type="entry name" value="ALPHATUBULIN"/>
</dbReference>
<dbReference type="SUPFAM" id="SSF55307">
    <property type="entry name" value="Tubulin C-terminal domain-like"/>
    <property type="match status" value="1"/>
</dbReference>
<dbReference type="InterPro" id="IPR018316">
    <property type="entry name" value="Tubulin/FtsZ_2-layer-sand-dom"/>
</dbReference>
<comment type="function">
    <text evidence="7">Tubulin is the major constituent of microtubules, a cylinder consisting of laterally associated linear protofilaments composed of alpha- and beta-tubulin heterodimers. Microtubules grow by the addition of GTP-tubulin dimers to the microtubule end, where a stabilizing cap forms. Below the cap, tubulin dimers are in GDP-bound state, owing to GTPase activity of alpha-tubulin.</text>
</comment>
<evidence type="ECO:0000256" key="1">
    <source>
        <dbReference type="ARBA" id="ARBA00009636"/>
    </source>
</evidence>
<evidence type="ECO:0000313" key="10">
    <source>
        <dbReference type="EMBL" id="VVC37354.1"/>
    </source>
</evidence>
<dbReference type="OrthoDB" id="6618027at2759"/>
<dbReference type="GO" id="GO:0007017">
    <property type="term" value="P:microtubule-based process"/>
    <property type="evidence" value="ECO:0007669"/>
    <property type="project" value="InterPro"/>
</dbReference>
<comment type="subunit">
    <text evidence="7">Dimer of alpha and beta chains. A typical microtubule is a hollow water-filled tube with an outer diameter of 25 nm and an inner diameter of 15 nM. Alpha-beta heterodimers associate head-to-tail to form protofilaments running lengthwise along the microtubule wall with the beta-tubulin subunit facing the microtubule plus end conferring a structural polarity. Microtubules usually have 13 protofilaments but different protofilament numbers can be found in some organisms and specialized cells.</text>
</comment>
<dbReference type="InterPro" id="IPR002452">
    <property type="entry name" value="Alpha_tubulin"/>
</dbReference>
<keyword evidence="3 7" id="KW-0547">Nucleotide-binding</keyword>
<dbReference type="SMART" id="SM00864">
    <property type="entry name" value="Tubulin"/>
    <property type="match status" value="1"/>
</dbReference>
<dbReference type="InterPro" id="IPR000217">
    <property type="entry name" value="Tubulin"/>
</dbReference>
<dbReference type="Pfam" id="PF00091">
    <property type="entry name" value="Tubulin"/>
    <property type="match status" value="1"/>
</dbReference>
<dbReference type="GO" id="GO:0005200">
    <property type="term" value="F:structural constituent of cytoskeleton"/>
    <property type="evidence" value="ECO:0007669"/>
    <property type="project" value="InterPro"/>
</dbReference>
<comment type="similarity">
    <text evidence="1 7">Belongs to the tubulin family.</text>
</comment>
<gene>
    <name evidence="10" type="ORF">CINCED_3A023846</name>
</gene>
<keyword evidence="2 7" id="KW-0493">Microtubule</keyword>
<dbReference type="GO" id="GO:0005874">
    <property type="term" value="C:microtubule"/>
    <property type="evidence" value="ECO:0007669"/>
    <property type="project" value="UniProtKB-KW"/>
</dbReference>
<dbReference type="GO" id="GO:0005525">
    <property type="term" value="F:GTP binding"/>
    <property type="evidence" value="ECO:0007669"/>
    <property type="project" value="UniProtKB-UniRule"/>
</dbReference>
<dbReference type="InterPro" id="IPR037103">
    <property type="entry name" value="Tubulin/FtsZ-like_C"/>
</dbReference>
<keyword evidence="11" id="KW-1185">Reference proteome</keyword>
<dbReference type="InterPro" id="IPR023123">
    <property type="entry name" value="Tubulin_C"/>
</dbReference>
<dbReference type="PROSITE" id="PS00227">
    <property type="entry name" value="TUBULIN"/>
    <property type="match status" value="1"/>
</dbReference>
<dbReference type="Proteomes" id="UP000325440">
    <property type="component" value="Unassembled WGS sequence"/>
</dbReference>
<evidence type="ECO:0000256" key="6">
    <source>
        <dbReference type="ARBA" id="ARBA00049117"/>
    </source>
</evidence>
<protein>
    <recommendedName>
        <fullName evidence="7">Tubulin alpha chain</fullName>
    </recommendedName>
</protein>
<dbReference type="Gene3D" id="3.40.50.1440">
    <property type="entry name" value="Tubulin/FtsZ, GTPase domain"/>
    <property type="match status" value="1"/>
</dbReference>
<dbReference type="InterPro" id="IPR036525">
    <property type="entry name" value="Tubulin/FtsZ_GTPase_sf"/>
</dbReference>
<dbReference type="PRINTS" id="PR01161">
    <property type="entry name" value="TUBULIN"/>
</dbReference>
<evidence type="ECO:0000256" key="3">
    <source>
        <dbReference type="ARBA" id="ARBA00022741"/>
    </source>
</evidence>
<dbReference type="EMBL" id="CABPRJ010001445">
    <property type="protein sequence ID" value="VVC37354.1"/>
    <property type="molecule type" value="Genomic_DNA"/>
</dbReference>
<dbReference type="InterPro" id="IPR003008">
    <property type="entry name" value="Tubulin_FtsZ_GTPase"/>
</dbReference>
<name>A0A5E4N2N4_9HEMI</name>
<dbReference type="GO" id="GO:0016787">
    <property type="term" value="F:hydrolase activity"/>
    <property type="evidence" value="ECO:0007669"/>
    <property type="project" value="UniProtKB-KW"/>
</dbReference>
<keyword evidence="4" id="KW-0378">Hydrolase</keyword>
<dbReference type="InterPro" id="IPR017975">
    <property type="entry name" value="Tubulin_CS"/>
</dbReference>
<dbReference type="Gene3D" id="3.30.1330.20">
    <property type="entry name" value="Tubulin/FtsZ, C-terminal domain"/>
    <property type="match status" value="1"/>
</dbReference>
<dbReference type="Pfam" id="PF03953">
    <property type="entry name" value="Tubulin_C"/>
    <property type="match status" value="1"/>
</dbReference>
<keyword evidence="5 7" id="KW-0342">GTP-binding</keyword>
<reference evidence="10 11" key="1">
    <citation type="submission" date="2019-08" db="EMBL/GenBank/DDBJ databases">
        <authorList>
            <person name="Alioto T."/>
            <person name="Alioto T."/>
            <person name="Gomez Garrido J."/>
        </authorList>
    </citation>
    <scope>NUCLEOTIDE SEQUENCE [LARGE SCALE GENOMIC DNA]</scope>
</reference>
<evidence type="ECO:0000256" key="7">
    <source>
        <dbReference type="RuleBase" id="RU000352"/>
    </source>
</evidence>
<proteinExistence type="inferred from homology"/>
<sequence length="464" mass="51206">MAKKGNGKPSKEKKSEKIVPEIIELPPPPPPPSQGEFICIHIGQAGIQVGTACWELFCLEHGINLDGTICQLKTNSTSMFSLSQADTYVPRALLVDTEPTVIDTIKTGNYQKLFPNQNMINDKENAASNYAAGFYGIGKKLSSAVMNQLSCLAENCNALQGIALFRSTGGGTGSGMSSRIINDIKDMYPSKTIIDFNICTSSEMSPIIVEPYNTALGTCQDLDSVKCSFLFDNKTLYNICGFKLDIPKPTYRNINNVIALVTSGITSSLRFEGSMMNNLSELLTNLIPYPRLHFPLITHVPISNNAQNISSASTQLAALSFDHNYQMTKIDSKLGKYLSICMMYRGNLTPTDINTAIAFAQREHTIPVTKNINSPLFKFGLCYLPPLTVPSSGIVAATRTVTNFSNNTAIKQYWINLMKNYNKLLSKRVFVHHFTGEGMEEEMFSKTTESISKLIAEYEEIENL</sequence>
<dbReference type="SUPFAM" id="SSF52490">
    <property type="entry name" value="Tubulin nucleotide-binding domain-like"/>
    <property type="match status" value="1"/>
</dbReference>
<evidence type="ECO:0000256" key="4">
    <source>
        <dbReference type="ARBA" id="ARBA00022801"/>
    </source>
</evidence>
<feature type="domain" description="Tubulin/FtsZ 2-layer sandwich" evidence="9">
    <location>
        <begin position="275"/>
        <end position="419"/>
    </location>
</feature>
<dbReference type="AlphaFoldDB" id="A0A5E4N2N4"/>
<evidence type="ECO:0000259" key="8">
    <source>
        <dbReference type="SMART" id="SM00864"/>
    </source>
</evidence>
<evidence type="ECO:0000256" key="2">
    <source>
        <dbReference type="ARBA" id="ARBA00022701"/>
    </source>
</evidence>
<dbReference type="SMART" id="SM00865">
    <property type="entry name" value="Tubulin_C"/>
    <property type="match status" value="1"/>
</dbReference>
<organism evidence="10 11">
    <name type="scientific">Cinara cedri</name>
    <dbReference type="NCBI Taxonomy" id="506608"/>
    <lineage>
        <taxon>Eukaryota</taxon>
        <taxon>Metazoa</taxon>
        <taxon>Ecdysozoa</taxon>
        <taxon>Arthropoda</taxon>
        <taxon>Hexapoda</taxon>
        <taxon>Insecta</taxon>
        <taxon>Pterygota</taxon>
        <taxon>Neoptera</taxon>
        <taxon>Paraneoptera</taxon>
        <taxon>Hemiptera</taxon>
        <taxon>Sternorrhyncha</taxon>
        <taxon>Aphidomorpha</taxon>
        <taxon>Aphidoidea</taxon>
        <taxon>Aphididae</taxon>
        <taxon>Lachninae</taxon>
        <taxon>Cinara</taxon>
    </lineage>
</organism>
<feature type="domain" description="Tubulin/FtsZ GTPase" evidence="8">
    <location>
        <begin position="76"/>
        <end position="273"/>
    </location>
</feature>
<dbReference type="Gene3D" id="1.10.287.600">
    <property type="entry name" value="Helix hairpin bin"/>
    <property type="match status" value="1"/>
</dbReference>
<evidence type="ECO:0000259" key="9">
    <source>
        <dbReference type="SMART" id="SM00865"/>
    </source>
</evidence>